<keyword evidence="4" id="KW-1185">Reference proteome</keyword>
<dbReference type="Proteomes" id="UP001142055">
    <property type="component" value="Chromosome 1"/>
</dbReference>
<feature type="compositionally biased region" description="Basic and acidic residues" evidence="1">
    <location>
        <begin position="672"/>
        <end position="688"/>
    </location>
</feature>
<feature type="region of interest" description="Disordered" evidence="1">
    <location>
        <begin position="3907"/>
        <end position="3932"/>
    </location>
</feature>
<comment type="caution">
    <text evidence="3">The sequence shown here is derived from an EMBL/GenBank/DDBJ whole genome shotgun (WGS) entry which is preliminary data.</text>
</comment>
<gene>
    <name evidence="3" type="ORF">RDWZM_004380</name>
</gene>
<organism evidence="3 4">
    <name type="scientific">Blomia tropicalis</name>
    <name type="common">Mite</name>
    <dbReference type="NCBI Taxonomy" id="40697"/>
    <lineage>
        <taxon>Eukaryota</taxon>
        <taxon>Metazoa</taxon>
        <taxon>Ecdysozoa</taxon>
        <taxon>Arthropoda</taxon>
        <taxon>Chelicerata</taxon>
        <taxon>Arachnida</taxon>
        <taxon>Acari</taxon>
        <taxon>Acariformes</taxon>
        <taxon>Sarcoptiformes</taxon>
        <taxon>Astigmata</taxon>
        <taxon>Glycyphagoidea</taxon>
        <taxon>Echimyopodidae</taxon>
        <taxon>Blomia</taxon>
    </lineage>
</organism>
<dbReference type="InterPro" id="IPR047104">
    <property type="entry name" value="BLTP1_N"/>
</dbReference>
<feature type="compositionally biased region" description="Polar residues" evidence="1">
    <location>
        <begin position="3628"/>
        <end position="3646"/>
    </location>
</feature>
<protein>
    <recommendedName>
        <fullName evidence="2">Bridge-like lipid transfer protein family member 1 C-terminal domain-containing protein</fullName>
    </recommendedName>
</protein>
<dbReference type="Pfam" id="PF25040">
    <property type="entry name" value="BLTP1_C"/>
    <property type="match status" value="5"/>
</dbReference>
<feature type="region of interest" description="Disordered" evidence="1">
    <location>
        <begin position="3842"/>
        <end position="3863"/>
    </location>
</feature>
<evidence type="ECO:0000256" key="1">
    <source>
        <dbReference type="SAM" id="MobiDB-lite"/>
    </source>
</evidence>
<dbReference type="SMART" id="SM01220">
    <property type="entry name" value="FSA_C"/>
    <property type="match status" value="1"/>
</dbReference>
<dbReference type="Pfam" id="PF20413">
    <property type="entry name" value="BLTP1_N"/>
    <property type="match status" value="2"/>
</dbReference>
<evidence type="ECO:0000259" key="2">
    <source>
        <dbReference type="SMART" id="SM01220"/>
    </source>
</evidence>
<dbReference type="OMA" id="GECERYR"/>
<feature type="compositionally biased region" description="Low complexity" evidence="1">
    <location>
        <begin position="4631"/>
        <end position="4640"/>
    </location>
</feature>
<feature type="region of interest" description="Disordered" evidence="1">
    <location>
        <begin position="2637"/>
        <end position="2660"/>
    </location>
</feature>
<feature type="compositionally biased region" description="Low complexity" evidence="1">
    <location>
        <begin position="4358"/>
        <end position="4371"/>
    </location>
</feature>
<dbReference type="PANTHER" id="PTHR31640:SF1">
    <property type="entry name" value="BRIDGE-LIKE LIPID TRANSFER PROTEIN FAMILY MEMBER 1"/>
    <property type="match status" value="1"/>
</dbReference>
<feature type="region of interest" description="Disordered" evidence="1">
    <location>
        <begin position="4358"/>
        <end position="4382"/>
    </location>
</feature>
<dbReference type="InterPro" id="IPR056741">
    <property type="entry name" value="BLTP1_M"/>
</dbReference>
<dbReference type="PANTHER" id="PTHR31640">
    <property type="entry name" value="TRANSMEMBRANE PROTEIN KIAA1109"/>
    <property type="match status" value="1"/>
</dbReference>
<sequence length="5045" mass="575430">MSNLINDEDVSTEGAGETNLRDHIANLLDKFNSSSRAELVEPPQIEGVQDGWVMFNYWIPYVFRNAKTEDLSICDARVSIFLNGFELHIYNRSQTYSELEKLFNLPPKIFSNNFDENINMDDQKRLADEERRQKFIKTMNESPTLNELKQSIWRDLFPVTKIEIASGRFVFGNHLMPSTMSISFDECHFSYTSRPANSGYDLFTHVLKGKAENLQVVLIPSPKYSSFQQLDEPPRYMGDGFIVFRTNKMDFNYYQDEPGLFVEKKESEELDTSPPAWGINIKCGKGTDFSYGPWADRQRDHLYSFFYPSNYQEIPVSEKPQLGQLRRFETFNLRLSTLFDAKIDILFSKNKETKALHLNAGPGTYLEMSIPWICSEIGYTTHIVGQILHLDATTSLQFRPLISSETLEINLKIHYPRIWNAYQEWNCTVTACKATIDLIFAHKVFIQDLIDDWSDRNRADINRFIPYTWRISFIVKEFELLVLANEHNWIDCSTGVNDENCKIAICGEHFDMAFDLPFFEFLPPKLAIKIWIQGECLEGAFYLPECTINREVIELIQQYSILMSDKNEKKTYLEHFGQSRKWKNVVSRENHWHECMRAPIVALNITYDYFPMPLILPDDIKDSEVTTPEMEEMLLSPLRPENRENYLGESQIFSEMSANFFDGKFETNISKKRSETMNSDRKTEKSFDLDDEQLSEQQYQTGLNTQQKTFDPRQYRPFEVTVLVTLHEIQGHLVQCTNHPNLYSPFIYVEKLCFELVKGFTETTLQLIIFPSVLQVDDRLDRSDPLNESWNQGFLTLSSLQFRGHAMFSNYERPIDSETLEYAWLVEVDVGEISGRLTTHQLKQLIDPLENFVFQILQADIGLQPPNPFKKCVHDQLQNECSQSDVPSNRLCPYSEDLKYRMVRVIVNEIDLFILESNVAINLVIPSLKLATCNLHIVNAIDGFTLLVDDVNLHQYVTNNNNSCGKSINQQWLESGSIITGPIFVDAAISSSSVDNYTLSQIDFIKKHDFSSKRLWFLWNEHHRPKCGCIGNSTFFGCNLIGQNLFSFNYKRSNEKICFGEKFHDHSNLFNPCYGESLFRPGKILLNINSPFMDEDGKSIFNAFSVTNSFQRKFNMKDSSNHDHKIRSYKLASKFTNHNDIRCLKSSTSIETSFPSAPIFKRATGNNERFFSAEDLSFGPMNSKSCNRITESDLEDTSQPMSPLSSDYASPQLMLSNCDDIKSGATQYYSAIGDNLTSKYTSAHTSNSTIPKFFSLSTDSSPTLVSPPINSKLMEESNSENSDRRSSITLSTNSFISALSEHEDLDQVDLRNQLEKPIFESPLLMSTYSIYLSQYCTQNLDIPPPFPLVQSDNIYRYFDMDQSFEKMKFHQLIYHYRHEWRPKFSSAKFGFSQTRIISRNETNNNDDDLKFIPGIVAKKYVIQRARDTNFLNDNEVIFSKRKATVTFSDNTPRSRSETNDHLNKVRSETLIMETNILDSSLVRERESSIENIQVYVEFRHLQLMISPLSLDVTAKFINSLDQMASRLHPGTLLNHLSFTCQNQVQNQNSLKKEKQLYLGQLHMRAWKLLKQRQSMKHLNRSISFSDRSSTKVVNDSTNKTLVSNNLEVDKKVSINVLIDIGRIDLSSIQASVVEEIIPFSALDRVKDFTCVTVLNISLNDLKLDFKRTYRQCNMLHIIMDQSSVSNLSFTEKALMTRFFTRKPKKIYSEIETFVTESTNAFVDERCANLTLATIHLQLSRMVNSDDVLKAATLTVIPISKTKVDFFYSGPDLIVPDRKSKNPIKVPFQSSISQCSDSSSSSTNKKYQLKRQECVQKCDEIEGDVLNFPHFNRFVMFEMGLETFTTKLHNSRSCNAIRLKTSDLDETELDNIDEISNRTLCSSNVNGSITKVWFHFSSPPKFTMNNVPQKNEFTCYDWHLLSSAVPVMIAWVSAIDRMAFNCGSFCRNKRQRLMATLACLMSKSLNDSQSSIKPIHSNSKQLTRIFSSMAKTFQEDPSIQMINLLRTNMKKWFQTNSQFEAYLANNQSPIPVNKDLERALIVLLTQWKNLIHSPGRLMNLSRSQHQQQQIHSQTIPNSKSSLSATKNPIMALIEEKTKQLNLSRNDANIRSRLNVGDNDSLICSGPTQPIGESDYLLRKSQLSQEFQTPDSNMVDREYEMDNRFELSSINTRNTASEIPLDVTNKRRRNTNRVQFMSSSRSRVIYDQFLNLPLIRNLSTMCHHMNTGMVNSFNRIMQRTTTNNRTERVENIKIQDFQTLDHDDGVNVDTLVELNIPDSPYSLNGHKSIETEHQQQPEIRLNIENVEHAPGDDPYYPNGRYSSYSNYGDKKDLYWWMVKQQDYMKNVANNLASTIRDYTKQNSSMHYFNLDQDITANTTNQTANISMESSKGLLTNDRNTVRKENQPNEDQQTTIMKESNDKKFDDIESTYFAGGKQPIQMEHPFETLVNILNIKDDTISMSSMAEFDMFGTRIMIHFNVHQICIDIDEAESDIEQNMVTPVKIQLIMSNQHFAHPLDSNLSAFVCDNLVIETVLIKQLISFGVDAIRRQINQIKSGSYIDSSKISIDLINILHEWDKKLQPGDEVYNGKPLPLILVFAIQLGQVTQRINLPLLRMVHQFLAMYENVVQTRFEMRSNRSTYNRNEAKPKDTDSVNSFSTVSSSTKSELSRRNSFVPLVKLLQSEDGVHNHEPTAIDIQTEDISKLMDQTNSASNHSSSSIDQVEKCWQTVNFLLEQDRRERIQLCIQSMTNHGDPTMVHLLNNTGVNSHPIVVIGNGHIKRMNLVAMLSTLNLDGDLSNFAFKLTHHDYDRREKPKQNLAFSSIVHMKKTRTTIFDVQLERTKLSLFEDMISSLASTSKSKNTQRQLVVEMLIGQSSLSLNHTKESNCELSLTLDQLKPQNRSFDPTFKNDSEQIQINNSARVLIGAIDIDIPQHPVALHGMMTRSGKQLSTTIQELRSSRQSSRFSRQQTIVTTISTNDSQFFNSPHQESSANSYSMTSSFNHPPNQTNERPVFSINVPESNTLNNRPIRPPRTKQNKRINQTTFVRQQSEQPTQMILPFIVDFSILLESFTIKASLLPSLRAQYRIGQVTSSGFTGSKAKFIIDINHHSLCFNTKIEPCQNTDINLPTEASIHLPGIHMKAEYMEENTKGKRSNSIGNVGTNNVRSDSLVDGEIVFCKGSYLNMVAEIGAFEHCLTTDLLNHLLFVQKVFMKEVNEVVQKMSRSEDTLIVSTDQSEQLESPHASRIILFSLQLRMTGIQITATTPTNSAVRFETDTIELHLSNRVMNMSKRDLNFKVFVRVQLDFNLALGQLIRNAMFEEAEPDFQQFAYFKARIGARNALQDEVDQENQDDPDKEVVLITLTRPLLYVQPLALDRAVLIWINYKNAYEYWNEQRANLNSEVIQATQQLFDKVSQPFAQTSATSLGTLFLQLNVNDLGVCLPISCSVPSFFNQNRFFDSDLKDALVLTLESTRISACSRGSLVSKGLFKNLCIRFADDFETNLDDWKPNLNDSSIKNLCIVSEGTYEICSRTITHQNYLQQKESLMDQQQDENSVADAKWFLNVSWKMDGFDIHVDTSIGKHISALFKTMTAIAGNQDDDEDEFEDYDKDEHQNEEGLCDEPHRKTIDSNTVLNNSVPVSPNLLSRSKQDKDSRIVQESPSTLEKDLKLQECSNKKRRSRNIEKELTEQAKVVSDLQQLGASSQTIQQEIHRYHELETAAYNHFKRDVIKRLKHSGSSHKSKLKNQQMIDGKLAQSRPYSTSLYSYDERDFPTNQSNDNIDNDKIELNRPIRSSTISIPHLKYDENGSLLTLSSYDEASSMATDNDSPLSPYSVQSELTPTFDNQTELKPPSKMGKLNSPKSNVEQTNVAGTGVANEPKIDFELDVKIFFNSGKCVLHTKDQPNVKDGETTIANNRNFSSNDMTTGGSISPTLSANQKTTIIKSRSSNKLTNKLFGYGHNRRDYHQSAGLNPDFTVFLIPGLDIKLHYSSKSVNNNLSNEDEKEQAHFRDPNIVPDQKVKPFAPPDAHAKSNSLTRQKVTKKAFLFAWITLSSIPDEIFISPHILDFFEEALKPIPITMSGQTSKNATLSSMESNYDGQNMEAITDTPVQYVYYASFPVDVMVFFHFQPTIIRLGCLPVSRVECLLHLPSIDLVMSSKKTDLDLTINEMNQCSSQPISSKTLKNISKSLSSDSQSSNSCPNGGGGLSITGCLADFSMYIFHPYGGQKNKVANPKQSNLQPSYSTSDRKDSLSLQVEFIKINISRSRKVILADSLTQSLSFSAICDIGTATFKYDVRRLNEILAFPKAWYRKAIWKKIFIGENTVNAIFSDNDDEDEEFAATPLNMNSKIPIHEDVSLDSSTSSCSITNECSGNSSKGRTMSKRSKRIKSHMIAIFNNPWETLVLLTVNFSNLNISMNMGNVMGNAHWLIRNLMCDGSISIDSNGHRKYRLGIGLKSSTLDAKGGIVGGIMELSDIRTEINVREDRDREPQHRISCSLHTIENRVDYMGTSILMARISDLSASFYDEWRINTATIDEASSLPTNRPASIYIHGSLNWDQMQVLMSKSTSPDFGKIISKLEEFFSQQFHSGKRVFDSLHPANKSASSSGQNMASLVHRDSMRNRSSSSKRTHSISSSNSSSNANVQTINENKIIETLTEEDETSLSSSKTISHHRHWQRALKFVSQLFNNSHSSNGIILGGTIEICAQNISLACFYGVNFRSKSWAVFSLKQPSITFMTEAQMVLSENDEQNRDRFAQLASTHVIQNLSLHLGRHRSNTSDSLGHHRNHYATDNVNRTMATVCKISRNVVFPPQFRHLHEWFHYAFSPIEIDDVSRFPLPSPDNAEFDAYGVPIESLTSTPSQMRVNSDQPTLNDRKPKVLCSFVSDFDDHIYVAVDAEAYFFLHDLINSYINESSRVSTSDSGKNHRTSNETKSSETETKTDSKAVALTEKRKSEEELGNDFRDFICKIWQLEPTVRLHSWASKNIDPYGVDYILQRLGFNQARTTIPKWIQRSTMDGIDKMVSLIVYQMLLKSQEENAAKLQNKE</sequence>
<feature type="region of interest" description="Disordered" evidence="1">
    <location>
        <begin position="3597"/>
        <end position="3662"/>
    </location>
</feature>
<dbReference type="EMBL" id="JAPWDV010000001">
    <property type="protein sequence ID" value="KAJ6225835.1"/>
    <property type="molecule type" value="Genomic_DNA"/>
</dbReference>
<name>A0A9Q0RTK0_BLOTA</name>
<feature type="region of interest" description="Disordered" evidence="1">
    <location>
        <begin position="4915"/>
        <end position="4947"/>
    </location>
</feature>
<feature type="compositionally biased region" description="Basic and acidic residues" evidence="1">
    <location>
        <begin position="3609"/>
        <end position="3627"/>
    </location>
</feature>
<proteinExistence type="predicted"/>
<feature type="region of interest" description="Disordered" evidence="1">
    <location>
        <begin position="672"/>
        <end position="691"/>
    </location>
</feature>
<dbReference type="GO" id="GO:0098793">
    <property type="term" value="C:presynapse"/>
    <property type="evidence" value="ECO:0007669"/>
    <property type="project" value="GOC"/>
</dbReference>
<feature type="compositionally biased region" description="Acidic residues" evidence="1">
    <location>
        <begin position="3597"/>
        <end position="3608"/>
    </location>
</feature>
<feature type="region of interest" description="Disordered" evidence="1">
    <location>
        <begin position="4617"/>
        <end position="4643"/>
    </location>
</feature>
<feature type="compositionally biased region" description="Low complexity" evidence="1">
    <location>
        <begin position="2651"/>
        <end position="2660"/>
    </location>
</feature>
<dbReference type="InterPro" id="IPR056742">
    <property type="entry name" value="BLTP1_C"/>
</dbReference>
<feature type="region of interest" description="Disordered" evidence="1">
    <location>
        <begin position="1267"/>
        <end position="1286"/>
    </location>
</feature>
<dbReference type="GO" id="GO:0048488">
    <property type="term" value="P:synaptic vesicle endocytosis"/>
    <property type="evidence" value="ECO:0007669"/>
    <property type="project" value="TreeGrafter"/>
</dbReference>
<feature type="region of interest" description="Disordered" evidence="1">
    <location>
        <begin position="2979"/>
        <end position="3007"/>
    </location>
</feature>
<evidence type="ECO:0000313" key="3">
    <source>
        <dbReference type="EMBL" id="KAJ6225835.1"/>
    </source>
</evidence>
<dbReference type="Pfam" id="PF25039">
    <property type="entry name" value="BLTP1_M"/>
    <property type="match status" value="3"/>
</dbReference>
<reference evidence="3" key="1">
    <citation type="submission" date="2022-12" db="EMBL/GenBank/DDBJ databases">
        <title>Genome assemblies of Blomia tropicalis.</title>
        <authorList>
            <person name="Cui Y."/>
        </authorList>
    </citation>
    <scope>NUCLEOTIDE SEQUENCE</scope>
    <source>
        <tissue evidence="3">Adult mites</tissue>
    </source>
</reference>
<feature type="domain" description="Bridge-like lipid transfer protein family member 1 C-terminal" evidence="2">
    <location>
        <begin position="4381"/>
        <end position="5032"/>
    </location>
</feature>
<feature type="compositionally biased region" description="Basic and acidic residues" evidence="1">
    <location>
        <begin position="4927"/>
        <end position="4947"/>
    </location>
</feature>
<feature type="compositionally biased region" description="Polar residues" evidence="1">
    <location>
        <begin position="3911"/>
        <end position="3932"/>
    </location>
</feature>
<dbReference type="InterPro" id="IPR033616">
    <property type="entry name" value="BLTP1"/>
</dbReference>
<evidence type="ECO:0000313" key="4">
    <source>
        <dbReference type="Proteomes" id="UP001142055"/>
    </source>
</evidence>
<accession>A0A9Q0RTK0</accession>